<evidence type="ECO:0000313" key="3">
    <source>
        <dbReference type="EMBL" id="PCG64513.1"/>
    </source>
</evidence>
<evidence type="ECO:0000259" key="2">
    <source>
        <dbReference type="SMART" id="SM00848"/>
    </source>
</evidence>
<sequence length="191" mass="22660">MVVLIAFIKITLLIKLVKSEDSDTELFEKFKNNYHRVYYNLDSEQKGYLNFVNNLNQVKKLNREHPGSVVAYQLNRYADLDPVEVKDHYGIVMLPYDHVEDVKEAAARLQKPHKFLEDMHLYDLNEVEDLYEDYVKKFCKANYTKKLDQTIHYYRFIKTVVETNKKIFAGEKAELNADADVIREPDEYFYG</sequence>
<reference evidence="3" key="1">
    <citation type="submission" date="2017-09" db="EMBL/GenBank/DDBJ databases">
        <title>Contemporary evolution of a Lepidopteran species, Heliothis virescens, in response to modern agricultural practices.</title>
        <authorList>
            <person name="Fritz M.L."/>
            <person name="Deyonke A.M."/>
            <person name="Papanicolaou A."/>
            <person name="Micinski S."/>
            <person name="Westbrook J."/>
            <person name="Gould F."/>
        </authorList>
    </citation>
    <scope>NUCLEOTIDE SEQUENCE [LARGE SCALE GENOMIC DNA]</scope>
    <source>
        <strain evidence="3">HvINT-</strain>
        <tissue evidence="3">Whole body</tissue>
    </source>
</reference>
<dbReference type="Gene3D" id="1.10.287.2250">
    <property type="match status" value="1"/>
</dbReference>
<dbReference type="InterPro" id="IPR013201">
    <property type="entry name" value="Prot_inhib_I29"/>
</dbReference>
<keyword evidence="1" id="KW-0732">Signal</keyword>
<dbReference type="SMART" id="SM00848">
    <property type="entry name" value="Inhibitor_I29"/>
    <property type="match status" value="1"/>
</dbReference>
<proteinExistence type="predicted"/>
<accession>A0A2A4IZI2</accession>
<dbReference type="InterPro" id="IPR038765">
    <property type="entry name" value="Papain-like_cys_pep_sf"/>
</dbReference>
<comment type="caution">
    <text evidence="3">The sequence shown here is derived from an EMBL/GenBank/DDBJ whole genome shotgun (WGS) entry which is preliminary data.</text>
</comment>
<dbReference type="Pfam" id="PF08246">
    <property type="entry name" value="Inhibitor_I29"/>
    <property type="match status" value="1"/>
</dbReference>
<dbReference type="SUPFAM" id="SSF54001">
    <property type="entry name" value="Cysteine proteinases"/>
    <property type="match status" value="1"/>
</dbReference>
<name>A0A2A4IZI2_HELVI</name>
<dbReference type="AlphaFoldDB" id="A0A2A4IZI2"/>
<gene>
    <name evidence="3" type="ORF">B5V51_10530</name>
</gene>
<protein>
    <recommendedName>
        <fullName evidence="2">Cathepsin propeptide inhibitor domain-containing protein</fullName>
    </recommendedName>
</protein>
<evidence type="ECO:0000256" key="1">
    <source>
        <dbReference type="SAM" id="SignalP"/>
    </source>
</evidence>
<dbReference type="EMBL" id="NWSH01004996">
    <property type="protein sequence ID" value="PCG64513.1"/>
    <property type="molecule type" value="Genomic_DNA"/>
</dbReference>
<feature type="signal peptide" evidence="1">
    <location>
        <begin position="1"/>
        <end position="19"/>
    </location>
</feature>
<organism evidence="3">
    <name type="scientific">Heliothis virescens</name>
    <name type="common">Tobacco budworm moth</name>
    <dbReference type="NCBI Taxonomy" id="7102"/>
    <lineage>
        <taxon>Eukaryota</taxon>
        <taxon>Metazoa</taxon>
        <taxon>Ecdysozoa</taxon>
        <taxon>Arthropoda</taxon>
        <taxon>Hexapoda</taxon>
        <taxon>Insecta</taxon>
        <taxon>Pterygota</taxon>
        <taxon>Neoptera</taxon>
        <taxon>Endopterygota</taxon>
        <taxon>Lepidoptera</taxon>
        <taxon>Glossata</taxon>
        <taxon>Ditrysia</taxon>
        <taxon>Noctuoidea</taxon>
        <taxon>Noctuidae</taxon>
        <taxon>Heliothinae</taxon>
        <taxon>Heliothis</taxon>
    </lineage>
</organism>
<feature type="domain" description="Cathepsin propeptide inhibitor" evidence="2">
    <location>
        <begin position="27"/>
        <end position="85"/>
    </location>
</feature>
<feature type="chain" id="PRO_5013037127" description="Cathepsin propeptide inhibitor domain-containing protein" evidence="1">
    <location>
        <begin position="20"/>
        <end position="191"/>
    </location>
</feature>